<evidence type="ECO:0000313" key="3">
    <source>
        <dbReference type="EMBL" id="VDN44054.1"/>
    </source>
</evidence>
<dbReference type="AlphaFoldDB" id="A0A3P7NLZ4"/>
<evidence type="ECO:0000256" key="1">
    <source>
        <dbReference type="RuleBase" id="RU364123"/>
    </source>
</evidence>
<comment type="pathway">
    <text evidence="1">Glycan biosynthesis; glycogen metabolism.</text>
</comment>
<dbReference type="InterPro" id="IPR008734">
    <property type="entry name" value="PHK_A/B_su"/>
</dbReference>
<dbReference type="PANTHER" id="PTHR10749:SF7">
    <property type="entry name" value="PHOSPHORYLASE B KINASE REGULATORY SUBUNIT ALPHA-RELATED"/>
    <property type="match status" value="1"/>
</dbReference>
<reference evidence="3 4" key="1">
    <citation type="submission" date="2018-11" db="EMBL/GenBank/DDBJ databases">
        <authorList>
            <consortium name="Pathogen Informatics"/>
        </authorList>
    </citation>
    <scope>NUCLEOTIDE SEQUENCE [LARGE SCALE GENOMIC DNA]</scope>
</reference>
<comment type="function">
    <text evidence="1">Phosphorylase b kinase catalyzes the phosphorylation of serine in certain substrates, including troponin I.</text>
</comment>
<keyword evidence="1" id="KW-0119">Carbohydrate metabolism</keyword>
<accession>A0A3P7NLZ4</accession>
<keyword evidence="1" id="KW-0636">Prenylation</keyword>
<dbReference type="OrthoDB" id="5971574at2759"/>
<dbReference type="InterPro" id="IPR011613">
    <property type="entry name" value="GH15-like"/>
</dbReference>
<dbReference type="EMBL" id="UYRU01110085">
    <property type="protein sequence ID" value="VDN44054.1"/>
    <property type="molecule type" value="Genomic_DNA"/>
</dbReference>
<name>A0A3P7NLZ4_DIBLA</name>
<dbReference type="GO" id="GO:0005886">
    <property type="term" value="C:plasma membrane"/>
    <property type="evidence" value="ECO:0007669"/>
    <property type="project" value="UniProtKB-SubCell"/>
</dbReference>
<dbReference type="PANTHER" id="PTHR10749">
    <property type="entry name" value="PHOSPHORYLASE B KINASE REGULATORY SUBUNIT"/>
    <property type="match status" value="1"/>
</dbReference>
<dbReference type="GO" id="GO:0005516">
    <property type="term" value="F:calmodulin binding"/>
    <property type="evidence" value="ECO:0007669"/>
    <property type="project" value="UniProtKB-KW"/>
</dbReference>
<dbReference type="Proteomes" id="UP000281553">
    <property type="component" value="Unassembled WGS sequence"/>
</dbReference>
<gene>
    <name evidence="3" type="ORF">DILT_LOCUS19253</name>
</gene>
<keyword evidence="1" id="KW-0449">Lipoprotein</keyword>
<dbReference type="UniPathway" id="UPA00163"/>
<evidence type="ECO:0000259" key="2">
    <source>
        <dbReference type="Pfam" id="PF00723"/>
    </source>
</evidence>
<evidence type="ECO:0000313" key="4">
    <source>
        <dbReference type="Proteomes" id="UP000281553"/>
    </source>
</evidence>
<proteinExistence type="inferred from homology"/>
<dbReference type="GO" id="GO:0005964">
    <property type="term" value="C:phosphorylase kinase complex"/>
    <property type="evidence" value="ECO:0007669"/>
    <property type="project" value="TreeGrafter"/>
</dbReference>
<comment type="subcellular location">
    <subcellularLocation>
        <location evidence="1">Cell membrane</location>
        <topology evidence="1">Lipid-anchor</topology>
        <orientation evidence="1">Cytoplasmic side</orientation>
    </subcellularLocation>
</comment>
<keyword evidence="1" id="KW-0472">Membrane</keyword>
<keyword evidence="1" id="KW-0112">Calmodulin-binding</keyword>
<feature type="domain" description="GH15-like" evidence="2">
    <location>
        <begin position="61"/>
        <end position="155"/>
    </location>
</feature>
<comment type="similarity">
    <text evidence="1">Belongs to the phosphorylase b kinase regulatory chain family.</text>
</comment>
<keyword evidence="4" id="KW-1185">Reference proteome</keyword>
<keyword evidence="1" id="KW-0321">Glycogen metabolism</keyword>
<protein>
    <recommendedName>
        <fullName evidence="1">Phosphorylase b kinase regulatory subunit</fullName>
    </recommendedName>
</protein>
<dbReference type="GO" id="GO:0005977">
    <property type="term" value="P:glycogen metabolic process"/>
    <property type="evidence" value="ECO:0007669"/>
    <property type="project" value="UniProtKB-UniPathway"/>
</dbReference>
<sequence>MGSLSVEQLVDHLKQTDSLAEQAEILGRLKQLRGLDWDTGIEPDSSATVRSLLKEAITADNSREVYYRACQSQNWFILRYLAGLLEKIADQLANAVSTILLLQKQITVGLPPKPREKVIVAPLPAPEIARLIQEACGEDSLMAMLTQFDANTGYTSRWLMYALLS</sequence>
<organism evidence="3 4">
    <name type="scientific">Dibothriocephalus latus</name>
    <name type="common">Fish tapeworm</name>
    <name type="synonym">Diphyllobothrium latum</name>
    <dbReference type="NCBI Taxonomy" id="60516"/>
    <lineage>
        <taxon>Eukaryota</taxon>
        <taxon>Metazoa</taxon>
        <taxon>Spiralia</taxon>
        <taxon>Lophotrochozoa</taxon>
        <taxon>Platyhelminthes</taxon>
        <taxon>Cestoda</taxon>
        <taxon>Eucestoda</taxon>
        <taxon>Diphyllobothriidea</taxon>
        <taxon>Diphyllobothriidae</taxon>
        <taxon>Dibothriocephalus</taxon>
    </lineage>
</organism>
<dbReference type="Pfam" id="PF00723">
    <property type="entry name" value="Glyco_hydro_15"/>
    <property type="match status" value="1"/>
</dbReference>
<keyword evidence="1" id="KW-1003">Cell membrane</keyword>